<dbReference type="InParanoid" id="Q6YRQ4"/>
<dbReference type="GO" id="GO:0004519">
    <property type="term" value="F:endonuclease activity"/>
    <property type="evidence" value="ECO:0007669"/>
    <property type="project" value="InterPro"/>
</dbReference>
<dbReference type="Pfam" id="PF09907">
    <property type="entry name" value="HigB_toxin"/>
    <property type="match status" value="1"/>
</dbReference>
<keyword evidence="2" id="KW-1185">Reference proteome</keyword>
<geneLocation type="plasmid" evidence="1 2">
    <name>pSYSX</name>
</geneLocation>
<proteinExistence type="predicted"/>
<sequence>MHIISKTALKQFWEKHPNAKASLTAWYKIASHSQWKHLDDVRQTFPHADPVGQLTVFNIGGNNYRLITKIVFPTNESNIGRVYIRDVLTHADYSKGNWKKDSWFKS</sequence>
<dbReference type="AlphaFoldDB" id="Q6YRQ4"/>
<keyword evidence="1" id="KW-0614">Plasmid</keyword>
<name>Q6YRQ4_SYNY3</name>
<dbReference type="GO" id="GO:0003723">
    <property type="term" value="F:RNA binding"/>
    <property type="evidence" value="ECO:0007669"/>
    <property type="project" value="InterPro"/>
</dbReference>
<protein>
    <submittedName>
        <fullName evidence="1">Slr6100 protein</fullName>
    </submittedName>
</protein>
<organism evidence="1 2">
    <name type="scientific">Synechocystis sp. (strain ATCC 27184 / PCC 6803 / Kazusa)</name>
    <dbReference type="NCBI Taxonomy" id="1111708"/>
    <lineage>
        <taxon>Bacteria</taxon>
        <taxon>Bacillati</taxon>
        <taxon>Cyanobacteriota</taxon>
        <taxon>Cyanophyceae</taxon>
        <taxon>Synechococcales</taxon>
        <taxon>Merismopediaceae</taxon>
        <taxon>Synechocystis</taxon>
    </lineage>
</organism>
<dbReference type="InterPro" id="IPR018669">
    <property type="entry name" value="Toxin_HigB"/>
</dbReference>
<evidence type="ECO:0000313" key="1">
    <source>
        <dbReference type="EMBL" id="BAD02157.1"/>
    </source>
</evidence>
<gene>
    <name evidence="1" type="ordered locus">slr6100</name>
</gene>
<dbReference type="KEGG" id="syn:slr6100"/>
<evidence type="ECO:0000313" key="2">
    <source>
        <dbReference type="Proteomes" id="UP000001425"/>
    </source>
</evidence>
<dbReference type="EMBL" id="AP006585">
    <property type="protein sequence ID" value="BAD02157.1"/>
    <property type="molecule type" value="Genomic_DNA"/>
</dbReference>
<accession>Q6YRQ4</accession>
<dbReference type="EnsemblBacteria" id="BAD02157">
    <property type="protein sequence ID" value="BAD02157"/>
    <property type="gene ID" value="BAD02157"/>
</dbReference>
<dbReference type="GO" id="GO:0110001">
    <property type="term" value="C:toxin-antitoxin complex"/>
    <property type="evidence" value="ECO:0007669"/>
    <property type="project" value="InterPro"/>
</dbReference>
<reference evidence="1 2" key="1">
    <citation type="journal article" date="2003" name="DNA Res.">
        <title>Structural analysis of four large plasmids harboring in a unicellular cyanobacterium, Synechocystis sp. PCC 6803.</title>
        <authorList>
            <person name="Kaneko T."/>
            <person name="Nakamura Y."/>
            <person name="Sasamoto S."/>
            <person name="Watanabe A."/>
            <person name="Kohara M."/>
            <person name="Matsumoto M."/>
            <person name="Shimpo S."/>
            <person name="Yamada M."/>
            <person name="Tabata S."/>
        </authorList>
    </citation>
    <scope>NUCLEOTIDE SEQUENCE [LARGE SCALE GENOMIC DNA]</scope>
    <source>
        <strain evidence="2">ATCC 27184 / PCC 6803 / Kazusa</strain>
    </source>
</reference>
<dbReference type="Proteomes" id="UP000001425">
    <property type="component" value="Plasmid pSYSX"/>
</dbReference>